<dbReference type="RefSeq" id="WP_074492098.1">
    <property type="nucleotide sequence ID" value="NZ_FPAM01000007.1"/>
</dbReference>
<dbReference type="AlphaFoldDB" id="A0A1Q6A5G0"/>
<dbReference type="STRING" id="1302689.RG47T_4719"/>
<reference evidence="3 4" key="1">
    <citation type="submission" date="2016-11" db="EMBL/GenBank/DDBJ databases">
        <title>Whole Genome Sequencing of Mucilaginibacter polytrichastri RG4-7(T) isolated from the moss sample.</title>
        <authorList>
            <person name="Li Y."/>
        </authorList>
    </citation>
    <scope>NUCLEOTIDE SEQUENCE [LARGE SCALE GENOMIC DNA]</scope>
    <source>
        <strain evidence="3 4">RG4-7</strain>
    </source>
</reference>
<evidence type="ECO:0000256" key="1">
    <source>
        <dbReference type="SAM" id="SignalP"/>
    </source>
</evidence>
<keyword evidence="1" id="KW-0732">Signal</keyword>
<dbReference type="NCBIfam" id="TIGR02145">
    <property type="entry name" value="Fib_succ_major"/>
    <property type="match status" value="1"/>
</dbReference>
<name>A0A1Q6A5G0_9SPHI</name>
<organism evidence="3 4">
    <name type="scientific">Mucilaginibacter polytrichastri</name>
    <dbReference type="NCBI Taxonomy" id="1302689"/>
    <lineage>
        <taxon>Bacteria</taxon>
        <taxon>Pseudomonadati</taxon>
        <taxon>Bacteroidota</taxon>
        <taxon>Sphingobacteriia</taxon>
        <taxon>Sphingobacteriales</taxon>
        <taxon>Sphingobacteriaceae</taxon>
        <taxon>Mucilaginibacter</taxon>
    </lineage>
</organism>
<dbReference type="PROSITE" id="PS51257">
    <property type="entry name" value="PROKAR_LIPOPROTEIN"/>
    <property type="match status" value="1"/>
</dbReference>
<comment type="caution">
    <text evidence="3">The sequence shown here is derived from an EMBL/GenBank/DDBJ whole genome shotgun (WGS) entry which is preliminary data.</text>
</comment>
<sequence length="235" mass="25238">MKKIALLALTALTLFSCSKGGSNDATPTTPTPTSVTIGGTDYPIVKIGTKTWTSSNYNGTGGVNYAFSSTNNATYGKLYTMAQAKAISLPIGWRLPTRQDFIDLLKAAGTTSTNSDGDITVDGTASTKLRSVTVWTYINGTNMLGFNAYPVGVSSYIITRTPQLPAYSGVGHYTDFWASDVLASTVEGGINTTHHYALELSNYKFTDGSTEDYASVFKGNTVDQLYFSLRFVKDN</sequence>
<evidence type="ECO:0000313" key="3">
    <source>
        <dbReference type="EMBL" id="OKS89236.1"/>
    </source>
</evidence>
<proteinExistence type="predicted"/>
<evidence type="ECO:0000259" key="2">
    <source>
        <dbReference type="Pfam" id="PF09603"/>
    </source>
</evidence>
<dbReference type="OrthoDB" id="9805760at2"/>
<dbReference type="Proteomes" id="UP000186720">
    <property type="component" value="Unassembled WGS sequence"/>
</dbReference>
<feature type="signal peptide" evidence="1">
    <location>
        <begin position="1"/>
        <end position="20"/>
    </location>
</feature>
<accession>A0A1Q6A5G0</accession>
<evidence type="ECO:0000313" key="4">
    <source>
        <dbReference type="Proteomes" id="UP000186720"/>
    </source>
</evidence>
<gene>
    <name evidence="3" type="ORF">RG47T_4719</name>
</gene>
<feature type="domain" description="Fibrobacter succinogenes major paralogous" evidence="2">
    <location>
        <begin position="45"/>
        <end position="233"/>
    </location>
</feature>
<feature type="chain" id="PRO_5010214122" description="Fibrobacter succinogenes major paralogous domain-containing protein" evidence="1">
    <location>
        <begin position="21"/>
        <end position="235"/>
    </location>
</feature>
<dbReference type="EMBL" id="MPPL01000001">
    <property type="protein sequence ID" value="OKS89236.1"/>
    <property type="molecule type" value="Genomic_DNA"/>
</dbReference>
<dbReference type="InterPro" id="IPR011871">
    <property type="entry name" value="Fib_succ_major"/>
</dbReference>
<dbReference type="Pfam" id="PF09603">
    <property type="entry name" value="Fib_succ_major"/>
    <property type="match status" value="1"/>
</dbReference>
<protein>
    <recommendedName>
        <fullName evidence="2">Fibrobacter succinogenes major paralogous domain-containing protein</fullName>
    </recommendedName>
</protein>
<keyword evidence="4" id="KW-1185">Reference proteome</keyword>